<protein>
    <recommendedName>
        <fullName evidence="1">Regulatory protein YycH domain-containing protein</fullName>
    </recommendedName>
</protein>
<dbReference type="InterPro" id="IPR042274">
    <property type="entry name" value="YycH/YycI_2"/>
</dbReference>
<dbReference type="OrthoDB" id="1696612at2"/>
<evidence type="ECO:0000259" key="1">
    <source>
        <dbReference type="Pfam" id="PF07435"/>
    </source>
</evidence>
<organism evidence="2 3">
    <name type="scientific">Crassaminicella thermophila</name>
    <dbReference type="NCBI Taxonomy" id="2599308"/>
    <lineage>
        <taxon>Bacteria</taxon>
        <taxon>Bacillati</taxon>
        <taxon>Bacillota</taxon>
        <taxon>Clostridia</taxon>
        <taxon>Eubacteriales</taxon>
        <taxon>Clostridiaceae</taxon>
        <taxon>Crassaminicella</taxon>
    </lineage>
</organism>
<name>A0A5C0SIH0_CRATE</name>
<evidence type="ECO:0000313" key="3">
    <source>
        <dbReference type="Proteomes" id="UP000324646"/>
    </source>
</evidence>
<dbReference type="AlphaFoldDB" id="A0A5C0SIH0"/>
<proteinExistence type="predicted"/>
<sequence length="490" mass="57363">MKRFNKENFKTLLLTMLFILSIALNQQLWERISLAQIMPSVGQLETIEVKRNTNINYNISDILSPQSFRINFGGGLHTVLYSDTYGIWKETLKNLKDGYFEKDVLIEEIDKEKWLEANNFRSIEMRFGYNMPIDLLREMVEGKKEGIYGKVDTIDRILISLMGDRHIYIANHKEGKYYMIQSMKEENNFYKIVRTIEESRYDAYYALSDIYGVQNNELMPIDLDDNIHQIQVVREIDPTNDGQVEAFAGTFFGENLDFIRKIIETSGSVIYMYGYGQKALKIDDLGVLQYIEKIDKEEASKNIKFEEAIKIALAFISEHGSWGNIDAYLREVKPIERDNKKGYAFLFGYRLNGFSVYCSDENKRMDTPIKVEVLGNQVIYYKRFLKREKIAIKFLENKEDKVILPASQVLDKNFEVIKNDYLNNRPETLNIEEEKIAEEVLSTIQGIEIGYYDQPMNKQNYLIPIWIIKTDKITYYFNAYDGKIINYSAI</sequence>
<dbReference type="KEGG" id="crs:FQB35_15125"/>
<dbReference type="Pfam" id="PF07435">
    <property type="entry name" value="YycH"/>
    <property type="match status" value="1"/>
</dbReference>
<dbReference type="EMBL" id="CP042243">
    <property type="protein sequence ID" value="QEK13487.1"/>
    <property type="molecule type" value="Genomic_DNA"/>
</dbReference>
<dbReference type="Proteomes" id="UP000324646">
    <property type="component" value="Chromosome"/>
</dbReference>
<evidence type="ECO:0000313" key="2">
    <source>
        <dbReference type="EMBL" id="QEK13487.1"/>
    </source>
</evidence>
<gene>
    <name evidence="2" type="ORF">FQB35_15125</name>
</gene>
<accession>A0A5C0SIH0</accession>
<dbReference type="InterPro" id="IPR009996">
    <property type="entry name" value="YycH"/>
</dbReference>
<dbReference type="Gene3D" id="3.30.310.160">
    <property type="entry name" value="YycH protein, domain 2"/>
    <property type="match status" value="1"/>
</dbReference>
<reference evidence="2 3" key="1">
    <citation type="submission" date="2019-07" db="EMBL/GenBank/DDBJ databases">
        <title>Complete genome of Crassaminicella thermophila SY095.</title>
        <authorList>
            <person name="Li X."/>
        </authorList>
    </citation>
    <scope>NUCLEOTIDE SEQUENCE [LARGE SCALE GENOMIC DNA]</scope>
    <source>
        <strain evidence="2 3">SY095</strain>
    </source>
</reference>
<keyword evidence="3" id="KW-1185">Reference proteome</keyword>
<feature type="domain" description="Regulatory protein YycH" evidence="1">
    <location>
        <begin position="7"/>
        <end position="386"/>
    </location>
</feature>
<dbReference type="RefSeq" id="WP_148810659.1">
    <property type="nucleotide sequence ID" value="NZ_CP042243.1"/>
</dbReference>